<name>A0A085LM40_9BILA</name>
<reference evidence="2 3" key="1">
    <citation type="journal article" date="2014" name="Nat. Genet.">
        <title>Genome and transcriptome of the porcine whipworm Trichuris suis.</title>
        <authorList>
            <person name="Jex A.R."/>
            <person name="Nejsum P."/>
            <person name="Schwarz E.M."/>
            <person name="Hu L."/>
            <person name="Young N.D."/>
            <person name="Hall R.S."/>
            <person name="Korhonen P.K."/>
            <person name="Liao S."/>
            <person name="Thamsborg S."/>
            <person name="Xia J."/>
            <person name="Xu P."/>
            <person name="Wang S."/>
            <person name="Scheerlinck J.P."/>
            <person name="Hofmann A."/>
            <person name="Sternberg P.W."/>
            <person name="Wang J."/>
            <person name="Gasser R.B."/>
        </authorList>
    </citation>
    <scope>NUCLEOTIDE SEQUENCE [LARGE SCALE GENOMIC DNA]</scope>
    <source>
        <strain evidence="2">DCEP-RM93M</strain>
    </source>
</reference>
<proteinExistence type="predicted"/>
<protein>
    <submittedName>
        <fullName evidence="2">Uncharacterized protein</fullName>
    </submittedName>
</protein>
<dbReference type="Proteomes" id="UP000030764">
    <property type="component" value="Unassembled WGS sequence"/>
</dbReference>
<dbReference type="EMBL" id="KL363400">
    <property type="protein sequence ID" value="KFD46036.1"/>
    <property type="molecule type" value="Genomic_DNA"/>
</dbReference>
<dbReference type="AlphaFoldDB" id="A0A085LM40"/>
<evidence type="ECO:0000256" key="1">
    <source>
        <dbReference type="SAM" id="MobiDB-lite"/>
    </source>
</evidence>
<feature type="region of interest" description="Disordered" evidence="1">
    <location>
        <begin position="38"/>
        <end position="76"/>
    </location>
</feature>
<sequence>MWYQHANHVQQRNSSNKLHATGMSSSLLNTFGFDDPTLHALGNSLEDQEQPEHTQQQDPHPEIRLRRSSRIRRQSLLLDVDPKQKSHRSYRARSPFAVHFSFTRRCWDAQ</sequence>
<keyword evidence="3" id="KW-1185">Reference proteome</keyword>
<gene>
    <name evidence="2" type="ORF">M513_13095</name>
</gene>
<evidence type="ECO:0000313" key="3">
    <source>
        <dbReference type="Proteomes" id="UP000030764"/>
    </source>
</evidence>
<evidence type="ECO:0000313" key="2">
    <source>
        <dbReference type="EMBL" id="KFD46036.1"/>
    </source>
</evidence>
<feature type="compositionally biased region" description="Polar residues" evidence="1">
    <location>
        <begin position="7"/>
        <end position="21"/>
    </location>
</feature>
<feature type="region of interest" description="Disordered" evidence="1">
    <location>
        <begin position="1"/>
        <end position="21"/>
    </location>
</feature>
<organism evidence="2 3">
    <name type="scientific">Trichuris suis</name>
    <name type="common">pig whipworm</name>
    <dbReference type="NCBI Taxonomy" id="68888"/>
    <lineage>
        <taxon>Eukaryota</taxon>
        <taxon>Metazoa</taxon>
        <taxon>Ecdysozoa</taxon>
        <taxon>Nematoda</taxon>
        <taxon>Enoplea</taxon>
        <taxon>Dorylaimia</taxon>
        <taxon>Trichinellida</taxon>
        <taxon>Trichuridae</taxon>
        <taxon>Trichuris</taxon>
    </lineage>
</organism>
<accession>A0A085LM40</accession>